<dbReference type="GO" id="GO:0005524">
    <property type="term" value="F:ATP binding"/>
    <property type="evidence" value="ECO:0007669"/>
    <property type="project" value="UniProtKB-UniRule"/>
</dbReference>
<dbReference type="PROSITE" id="PS50011">
    <property type="entry name" value="PROTEIN_KINASE_DOM"/>
    <property type="match status" value="1"/>
</dbReference>
<dbReference type="InterPro" id="IPR050660">
    <property type="entry name" value="NEK_Ser/Thr_kinase"/>
</dbReference>
<comment type="catalytic activity">
    <reaction evidence="9">
        <text>L-seryl-[protein] + ATP = O-phospho-L-seryl-[protein] + ADP + H(+)</text>
        <dbReference type="Rhea" id="RHEA:17989"/>
        <dbReference type="Rhea" id="RHEA-COMP:9863"/>
        <dbReference type="Rhea" id="RHEA-COMP:11604"/>
        <dbReference type="ChEBI" id="CHEBI:15378"/>
        <dbReference type="ChEBI" id="CHEBI:29999"/>
        <dbReference type="ChEBI" id="CHEBI:30616"/>
        <dbReference type="ChEBI" id="CHEBI:83421"/>
        <dbReference type="ChEBI" id="CHEBI:456216"/>
        <dbReference type="EC" id="2.7.11.1"/>
    </reaction>
</comment>
<feature type="domain" description="Protein kinase" evidence="12">
    <location>
        <begin position="35"/>
        <end position="262"/>
    </location>
</feature>
<dbReference type="Proteomes" id="UP000723463">
    <property type="component" value="Unassembled WGS sequence"/>
</dbReference>
<evidence type="ECO:0000256" key="5">
    <source>
        <dbReference type="ARBA" id="ARBA00022741"/>
    </source>
</evidence>
<dbReference type="Pfam" id="PF00069">
    <property type="entry name" value="Pkinase"/>
    <property type="match status" value="1"/>
</dbReference>
<evidence type="ECO:0000313" key="14">
    <source>
        <dbReference type="Proteomes" id="UP000723463"/>
    </source>
</evidence>
<sequence>MTLTTLTMDPRNNHVLGAFQAKNLPLDIYHGTKMYTCDTILGNGAYGVCYQASMDNEVFVLKVSYCPPEKPNRKVVATNEARILSTLHHQHIIQSHESFEVGDLTILVLDLYEGGDLFEKLADRLIAENIFGLPEDDVSRWMWQVLEAFIYLHDDLGVVHRDLKSSNILLDAQGNARVADFGFSFFLSQGLKNVCAGTPGFCAPEVIAREPYGQEVDVFSFGVMVRQLLYGTRPESRAPLEGKGVTATKLIEDCMRSQYKSI</sequence>
<dbReference type="EC" id="2.7.11.1" evidence="2"/>
<keyword evidence="6" id="KW-0418">Kinase</keyword>
<reference evidence="13" key="1">
    <citation type="journal article" date="2020" name="Fungal Divers.">
        <title>Resolving the Mortierellaceae phylogeny through synthesis of multi-gene phylogenetics and phylogenomics.</title>
        <authorList>
            <person name="Vandepol N."/>
            <person name="Liber J."/>
            <person name="Desiro A."/>
            <person name="Na H."/>
            <person name="Kennedy M."/>
            <person name="Barry K."/>
            <person name="Grigoriev I.V."/>
            <person name="Miller A.N."/>
            <person name="O'Donnell K."/>
            <person name="Stajich J.E."/>
            <person name="Bonito G."/>
        </authorList>
    </citation>
    <scope>NUCLEOTIDE SEQUENCE</scope>
    <source>
        <strain evidence="13">NRRL 2591</strain>
    </source>
</reference>
<keyword evidence="7 10" id="KW-0067">ATP-binding</keyword>
<keyword evidence="4" id="KW-0808">Transferase</keyword>
<evidence type="ECO:0000259" key="12">
    <source>
        <dbReference type="PROSITE" id="PS50011"/>
    </source>
</evidence>
<keyword evidence="5 10" id="KW-0547">Nucleotide-binding</keyword>
<comment type="catalytic activity">
    <reaction evidence="8">
        <text>L-threonyl-[protein] + ATP = O-phospho-L-threonyl-[protein] + ADP + H(+)</text>
        <dbReference type="Rhea" id="RHEA:46608"/>
        <dbReference type="Rhea" id="RHEA-COMP:11060"/>
        <dbReference type="Rhea" id="RHEA-COMP:11605"/>
        <dbReference type="ChEBI" id="CHEBI:15378"/>
        <dbReference type="ChEBI" id="CHEBI:30013"/>
        <dbReference type="ChEBI" id="CHEBI:30616"/>
        <dbReference type="ChEBI" id="CHEBI:61977"/>
        <dbReference type="ChEBI" id="CHEBI:456216"/>
        <dbReference type="EC" id="2.7.11.1"/>
    </reaction>
</comment>
<dbReference type="PROSITE" id="PS00107">
    <property type="entry name" value="PROTEIN_KINASE_ATP"/>
    <property type="match status" value="1"/>
</dbReference>
<dbReference type="PANTHER" id="PTHR43671:SF98">
    <property type="entry name" value="SERINE_THREONINE-PROTEIN KINASE NEK11"/>
    <property type="match status" value="1"/>
</dbReference>
<organism evidence="13 14">
    <name type="scientific">Mortierella hygrophila</name>
    <dbReference type="NCBI Taxonomy" id="979708"/>
    <lineage>
        <taxon>Eukaryota</taxon>
        <taxon>Fungi</taxon>
        <taxon>Fungi incertae sedis</taxon>
        <taxon>Mucoromycota</taxon>
        <taxon>Mortierellomycotina</taxon>
        <taxon>Mortierellomycetes</taxon>
        <taxon>Mortierellales</taxon>
        <taxon>Mortierellaceae</taxon>
        <taxon>Mortierella</taxon>
    </lineage>
</organism>
<dbReference type="PROSITE" id="PS00108">
    <property type="entry name" value="PROTEIN_KINASE_ST"/>
    <property type="match status" value="1"/>
</dbReference>
<feature type="binding site" evidence="10">
    <location>
        <position position="62"/>
    </location>
    <ligand>
        <name>ATP</name>
        <dbReference type="ChEBI" id="CHEBI:30616"/>
    </ligand>
</feature>
<evidence type="ECO:0000256" key="7">
    <source>
        <dbReference type="ARBA" id="ARBA00022840"/>
    </source>
</evidence>
<comment type="caution">
    <text evidence="13">The sequence shown here is derived from an EMBL/GenBank/DDBJ whole genome shotgun (WGS) entry which is preliminary data.</text>
</comment>
<dbReference type="SUPFAM" id="SSF56112">
    <property type="entry name" value="Protein kinase-like (PK-like)"/>
    <property type="match status" value="1"/>
</dbReference>
<dbReference type="EMBL" id="JAAAXW010000025">
    <property type="protein sequence ID" value="KAF9548843.1"/>
    <property type="molecule type" value="Genomic_DNA"/>
</dbReference>
<keyword evidence="3 11" id="KW-0723">Serine/threonine-protein kinase</keyword>
<dbReference type="InterPro" id="IPR017441">
    <property type="entry name" value="Protein_kinase_ATP_BS"/>
</dbReference>
<name>A0A9P6FER5_9FUNG</name>
<comment type="similarity">
    <text evidence="1">Belongs to the protein kinase superfamily. NEK Ser/Thr protein kinase family. NIMA subfamily.</text>
</comment>
<dbReference type="InterPro" id="IPR008271">
    <property type="entry name" value="Ser/Thr_kinase_AS"/>
</dbReference>
<dbReference type="PANTHER" id="PTHR43671">
    <property type="entry name" value="SERINE/THREONINE-PROTEIN KINASE NEK"/>
    <property type="match status" value="1"/>
</dbReference>
<dbReference type="AlphaFoldDB" id="A0A9P6FER5"/>
<dbReference type="SMART" id="SM00220">
    <property type="entry name" value="S_TKc"/>
    <property type="match status" value="1"/>
</dbReference>
<evidence type="ECO:0000256" key="8">
    <source>
        <dbReference type="ARBA" id="ARBA00047899"/>
    </source>
</evidence>
<evidence type="ECO:0000256" key="4">
    <source>
        <dbReference type="ARBA" id="ARBA00022679"/>
    </source>
</evidence>
<evidence type="ECO:0000256" key="10">
    <source>
        <dbReference type="PROSITE-ProRule" id="PRU10141"/>
    </source>
</evidence>
<evidence type="ECO:0000313" key="13">
    <source>
        <dbReference type="EMBL" id="KAF9548843.1"/>
    </source>
</evidence>
<evidence type="ECO:0000256" key="9">
    <source>
        <dbReference type="ARBA" id="ARBA00048679"/>
    </source>
</evidence>
<dbReference type="Gene3D" id="1.10.510.10">
    <property type="entry name" value="Transferase(Phosphotransferase) domain 1"/>
    <property type="match status" value="1"/>
</dbReference>
<evidence type="ECO:0000256" key="6">
    <source>
        <dbReference type="ARBA" id="ARBA00022777"/>
    </source>
</evidence>
<gene>
    <name evidence="13" type="ORF">EC957_005516</name>
</gene>
<accession>A0A9P6FER5</accession>
<evidence type="ECO:0000256" key="3">
    <source>
        <dbReference type="ARBA" id="ARBA00022527"/>
    </source>
</evidence>
<evidence type="ECO:0000256" key="2">
    <source>
        <dbReference type="ARBA" id="ARBA00012513"/>
    </source>
</evidence>
<protein>
    <recommendedName>
        <fullName evidence="2">non-specific serine/threonine protein kinase</fullName>
        <ecNumber evidence="2">2.7.11.1</ecNumber>
    </recommendedName>
</protein>
<evidence type="ECO:0000256" key="1">
    <source>
        <dbReference type="ARBA" id="ARBA00010886"/>
    </source>
</evidence>
<evidence type="ECO:0000256" key="11">
    <source>
        <dbReference type="RuleBase" id="RU000304"/>
    </source>
</evidence>
<dbReference type="InterPro" id="IPR011009">
    <property type="entry name" value="Kinase-like_dom_sf"/>
</dbReference>
<proteinExistence type="inferred from homology"/>
<dbReference type="InterPro" id="IPR000719">
    <property type="entry name" value="Prot_kinase_dom"/>
</dbReference>
<dbReference type="GO" id="GO:0004674">
    <property type="term" value="F:protein serine/threonine kinase activity"/>
    <property type="evidence" value="ECO:0007669"/>
    <property type="project" value="UniProtKB-KW"/>
</dbReference>
<keyword evidence="14" id="KW-1185">Reference proteome</keyword>